<dbReference type="PANTHER" id="PTHR45436:SF14">
    <property type="entry name" value="SENSOR PROTEIN QSEC"/>
    <property type="match status" value="1"/>
</dbReference>
<dbReference type="KEGG" id="eec:EcWSU1_01118"/>
<evidence type="ECO:0000256" key="11">
    <source>
        <dbReference type="ARBA" id="ARBA00023012"/>
    </source>
</evidence>
<dbReference type="SUPFAM" id="SSF55874">
    <property type="entry name" value="ATPase domain of HSP90 chaperone/DNA topoisomerase II/histidine kinase"/>
    <property type="match status" value="1"/>
</dbReference>
<dbReference type="HOGENOM" id="CLU_000445_89_37_6"/>
<evidence type="ECO:0000256" key="6">
    <source>
        <dbReference type="ARBA" id="ARBA00022692"/>
    </source>
</evidence>
<evidence type="ECO:0000256" key="9">
    <source>
        <dbReference type="ARBA" id="ARBA00022840"/>
    </source>
</evidence>
<dbReference type="EC" id="2.7.13.3" evidence="3"/>
<keyword evidence="8" id="KW-0418">Kinase</keyword>
<proteinExistence type="predicted"/>
<dbReference type="InterPro" id="IPR003661">
    <property type="entry name" value="HisK_dim/P_dom"/>
</dbReference>
<evidence type="ECO:0000256" key="3">
    <source>
        <dbReference type="ARBA" id="ARBA00012438"/>
    </source>
</evidence>
<dbReference type="CDD" id="cd00082">
    <property type="entry name" value="HisKA"/>
    <property type="match status" value="1"/>
</dbReference>
<dbReference type="PANTHER" id="PTHR45436">
    <property type="entry name" value="SENSOR HISTIDINE KINASE YKOH"/>
    <property type="match status" value="1"/>
</dbReference>
<dbReference type="EMBL" id="CP002886">
    <property type="protein sequence ID" value="AEW72557.1"/>
    <property type="molecule type" value="Genomic_DNA"/>
</dbReference>
<dbReference type="GO" id="GO:0005524">
    <property type="term" value="F:ATP binding"/>
    <property type="evidence" value="ECO:0007669"/>
    <property type="project" value="UniProtKB-KW"/>
</dbReference>
<keyword evidence="4" id="KW-0597">Phosphoprotein</keyword>
<evidence type="ECO:0000256" key="5">
    <source>
        <dbReference type="ARBA" id="ARBA00022679"/>
    </source>
</evidence>
<dbReference type="SUPFAM" id="SSF47384">
    <property type="entry name" value="Homodimeric domain of signal transducing histidine kinase"/>
    <property type="match status" value="1"/>
</dbReference>
<dbReference type="SMART" id="SM00387">
    <property type="entry name" value="HATPase_c"/>
    <property type="match status" value="1"/>
</dbReference>
<dbReference type="GO" id="GO:0000155">
    <property type="term" value="F:phosphorelay sensor kinase activity"/>
    <property type="evidence" value="ECO:0007669"/>
    <property type="project" value="InterPro"/>
</dbReference>
<dbReference type="InterPro" id="IPR036890">
    <property type="entry name" value="HATPase_C_sf"/>
</dbReference>
<dbReference type="InterPro" id="IPR050428">
    <property type="entry name" value="TCS_sensor_his_kinase"/>
</dbReference>
<evidence type="ECO:0000313" key="16">
    <source>
        <dbReference type="Proteomes" id="UP000007838"/>
    </source>
</evidence>
<feature type="transmembrane region" description="Helical" evidence="13">
    <location>
        <begin position="20"/>
        <end position="39"/>
    </location>
</feature>
<evidence type="ECO:0000313" key="15">
    <source>
        <dbReference type="EMBL" id="AEW72557.1"/>
    </source>
</evidence>
<sequence>MMRNIWRTLRLPTLVRRIIIAQMLLLTLLWCLFLTFVLWEDLRSPPILTGSKTYETLFTLVDSMDDRPQERTDVLNTFSKALREGYGGGEDPELSISLIIRKHNEIIYSSDGAPTGVVNTQFGELQRIESEGRTWTSRTLKSGNSDVEVTLVTPAGGWNFFIYLNSRGYYILPLLVCIPFLLFPAWLSIRIAMRPWSKVVNEISLRTPDDLSPLKAMPKHRELRQMVDAINVFLARVRESAERERIFIADAAHELRTPLAAMRINVEALQSYVSNETQQELLAGIIRSNSRAARLVNQLLLMMHSEARIDTVMQPVPLTTLIQERMAALEPLATERRIELEFVSDDEVWITGIRERLMSLIDNLIENAVKYSPEGGRVEVELRSRDKSTQLRVSDAGPGIRPELRERVFDRFFRDPNQMQSGSGLGLAIVNAVAQQHNSSVGLCTSAEGGLLVTVDFPTPIAENA</sequence>
<accession>G8LDH0</accession>
<evidence type="ECO:0000256" key="12">
    <source>
        <dbReference type="ARBA" id="ARBA00023136"/>
    </source>
</evidence>
<dbReference type="GO" id="GO:0005886">
    <property type="term" value="C:plasma membrane"/>
    <property type="evidence" value="ECO:0007669"/>
    <property type="project" value="TreeGrafter"/>
</dbReference>
<dbReference type="AlphaFoldDB" id="G8LDH0"/>
<evidence type="ECO:0000259" key="14">
    <source>
        <dbReference type="PROSITE" id="PS50109"/>
    </source>
</evidence>
<keyword evidence="6 13" id="KW-0812">Transmembrane</keyword>
<evidence type="ECO:0000256" key="7">
    <source>
        <dbReference type="ARBA" id="ARBA00022741"/>
    </source>
</evidence>
<evidence type="ECO:0000256" key="8">
    <source>
        <dbReference type="ARBA" id="ARBA00022777"/>
    </source>
</evidence>
<evidence type="ECO:0000256" key="4">
    <source>
        <dbReference type="ARBA" id="ARBA00022553"/>
    </source>
</evidence>
<feature type="domain" description="Histidine kinase" evidence="14">
    <location>
        <begin position="250"/>
        <end position="461"/>
    </location>
</feature>
<comment type="catalytic activity">
    <reaction evidence="1">
        <text>ATP + protein L-histidine = ADP + protein N-phospho-L-histidine.</text>
        <dbReference type="EC" id="2.7.13.3"/>
    </reaction>
</comment>
<dbReference type="InterPro" id="IPR005467">
    <property type="entry name" value="His_kinase_dom"/>
</dbReference>
<dbReference type="InterPro" id="IPR036097">
    <property type="entry name" value="HisK_dim/P_sf"/>
</dbReference>
<protein>
    <recommendedName>
        <fullName evidence="3">histidine kinase</fullName>
        <ecNumber evidence="3">2.7.13.3</ecNumber>
    </recommendedName>
</protein>
<dbReference type="PROSITE" id="PS50109">
    <property type="entry name" value="HIS_KIN"/>
    <property type="match status" value="1"/>
</dbReference>
<reference evidence="15 16" key="1">
    <citation type="journal article" date="2011" name="Stand. Genomic Sci.">
        <title>Complete genome of the onion pathogen Enterobacter cloacae EcWSU1.</title>
        <authorList>
            <person name="Humann J.L."/>
            <person name="Wildung M."/>
            <person name="Cheng C.H."/>
            <person name="Lee T."/>
            <person name="Stewart J.E."/>
            <person name="Drew J.C."/>
            <person name="Triplett E.W."/>
            <person name="Main D."/>
            <person name="Schroeder B.K."/>
        </authorList>
    </citation>
    <scope>NUCLEOTIDE SEQUENCE [LARGE SCALE GENOMIC DNA]</scope>
    <source>
        <strain evidence="15 16">EcWSU1</strain>
    </source>
</reference>
<keyword evidence="7" id="KW-0547">Nucleotide-binding</keyword>
<dbReference type="Pfam" id="PF00512">
    <property type="entry name" value="HisKA"/>
    <property type="match status" value="1"/>
</dbReference>
<gene>
    <name evidence="15" type="primary">rssA</name>
    <name evidence="15" type="ORF">EcWSU1_01118</name>
</gene>
<dbReference type="Proteomes" id="UP000007838">
    <property type="component" value="Chromosome"/>
</dbReference>
<evidence type="ECO:0000256" key="10">
    <source>
        <dbReference type="ARBA" id="ARBA00022989"/>
    </source>
</evidence>
<dbReference type="InterPro" id="IPR004358">
    <property type="entry name" value="Sig_transdc_His_kin-like_C"/>
</dbReference>
<dbReference type="Gene3D" id="3.30.565.10">
    <property type="entry name" value="Histidine kinase-like ATPase, C-terminal domain"/>
    <property type="match status" value="1"/>
</dbReference>
<organism evidence="15 16">
    <name type="scientific">Enterobacter ludwigii</name>
    <dbReference type="NCBI Taxonomy" id="299767"/>
    <lineage>
        <taxon>Bacteria</taxon>
        <taxon>Pseudomonadati</taxon>
        <taxon>Pseudomonadota</taxon>
        <taxon>Gammaproteobacteria</taxon>
        <taxon>Enterobacterales</taxon>
        <taxon>Enterobacteriaceae</taxon>
        <taxon>Enterobacter</taxon>
        <taxon>Enterobacter cloacae complex</taxon>
    </lineage>
</organism>
<keyword evidence="5" id="KW-0808">Transferase</keyword>
<keyword evidence="10 13" id="KW-1133">Transmembrane helix</keyword>
<dbReference type="Pfam" id="PF02518">
    <property type="entry name" value="HATPase_c"/>
    <property type="match status" value="1"/>
</dbReference>
<dbReference type="Gene3D" id="1.10.287.130">
    <property type="match status" value="1"/>
</dbReference>
<feature type="transmembrane region" description="Helical" evidence="13">
    <location>
        <begin position="168"/>
        <end position="189"/>
    </location>
</feature>
<keyword evidence="9" id="KW-0067">ATP-binding</keyword>
<comment type="subcellular location">
    <subcellularLocation>
        <location evidence="2">Membrane</location>
        <topology evidence="2">Multi-pass membrane protein</topology>
    </subcellularLocation>
</comment>
<dbReference type="PRINTS" id="PR00344">
    <property type="entry name" value="BCTRLSENSOR"/>
</dbReference>
<keyword evidence="11" id="KW-0902">Two-component regulatory system</keyword>
<dbReference type="SMART" id="SM00388">
    <property type="entry name" value="HisKA"/>
    <property type="match status" value="1"/>
</dbReference>
<keyword evidence="12 13" id="KW-0472">Membrane</keyword>
<evidence type="ECO:0000256" key="2">
    <source>
        <dbReference type="ARBA" id="ARBA00004141"/>
    </source>
</evidence>
<dbReference type="eggNOG" id="COG2205">
    <property type="taxonomic scope" value="Bacteria"/>
</dbReference>
<evidence type="ECO:0000256" key="13">
    <source>
        <dbReference type="SAM" id="Phobius"/>
    </source>
</evidence>
<dbReference type="InterPro" id="IPR003594">
    <property type="entry name" value="HATPase_dom"/>
</dbReference>
<evidence type="ECO:0000256" key="1">
    <source>
        <dbReference type="ARBA" id="ARBA00000085"/>
    </source>
</evidence>
<name>G8LDH0_9ENTR</name>